<dbReference type="AlphaFoldDB" id="A0A0F9NKK3"/>
<gene>
    <name evidence="1" type="ORF">LCGC14_0955580</name>
</gene>
<reference evidence="1" key="1">
    <citation type="journal article" date="2015" name="Nature">
        <title>Complex archaea that bridge the gap between prokaryotes and eukaryotes.</title>
        <authorList>
            <person name="Spang A."/>
            <person name="Saw J.H."/>
            <person name="Jorgensen S.L."/>
            <person name="Zaremba-Niedzwiedzka K."/>
            <person name="Martijn J."/>
            <person name="Lind A.E."/>
            <person name="van Eijk R."/>
            <person name="Schleper C."/>
            <person name="Guy L."/>
            <person name="Ettema T.J."/>
        </authorList>
    </citation>
    <scope>NUCLEOTIDE SEQUENCE</scope>
</reference>
<proteinExistence type="predicted"/>
<name>A0A0F9NKK3_9ZZZZ</name>
<evidence type="ECO:0000313" key="1">
    <source>
        <dbReference type="EMBL" id="KKN18449.1"/>
    </source>
</evidence>
<protein>
    <submittedName>
        <fullName evidence="1">Uncharacterized protein</fullName>
    </submittedName>
</protein>
<organism evidence="1">
    <name type="scientific">marine sediment metagenome</name>
    <dbReference type="NCBI Taxonomy" id="412755"/>
    <lineage>
        <taxon>unclassified sequences</taxon>
        <taxon>metagenomes</taxon>
        <taxon>ecological metagenomes</taxon>
    </lineage>
</organism>
<sequence length="171" mass="19360">MNELTVLMNLLSKKTNLSEIGAPKKEILNALNVKDKNKSIHFQNLIINLSNYIEPLGLQVKFNPLNSHWYISFDSESSEIISANPFDGKPRLAASLFCTLICCINNSGVAKIQKIQKLRNKKGLLEDLKELEKLSFIIVEKNLKQVHLTPLIGYLLDLEKLFVKIALKLKS</sequence>
<accession>A0A0F9NKK3</accession>
<dbReference type="EMBL" id="LAZR01003425">
    <property type="protein sequence ID" value="KKN18449.1"/>
    <property type="molecule type" value="Genomic_DNA"/>
</dbReference>
<comment type="caution">
    <text evidence="1">The sequence shown here is derived from an EMBL/GenBank/DDBJ whole genome shotgun (WGS) entry which is preliminary data.</text>
</comment>